<organism evidence="2 3">
    <name type="scientific">Albula glossodonta</name>
    <name type="common">roundjaw bonefish</name>
    <dbReference type="NCBI Taxonomy" id="121402"/>
    <lineage>
        <taxon>Eukaryota</taxon>
        <taxon>Metazoa</taxon>
        <taxon>Chordata</taxon>
        <taxon>Craniata</taxon>
        <taxon>Vertebrata</taxon>
        <taxon>Euteleostomi</taxon>
        <taxon>Actinopterygii</taxon>
        <taxon>Neopterygii</taxon>
        <taxon>Teleostei</taxon>
        <taxon>Albuliformes</taxon>
        <taxon>Albulidae</taxon>
        <taxon>Albula</taxon>
    </lineage>
</organism>
<keyword evidence="3" id="KW-1185">Reference proteome</keyword>
<gene>
    <name evidence="2" type="ORF">JZ751_004251</name>
</gene>
<evidence type="ECO:0000313" key="3">
    <source>
        <dbReference type="Proteomes" id="UP000824540"/>
    </source>
</evidence>
<comment type="caution">
    <text evidence="2">The sequence shown here is derived from an EMBL/GenBank/DDBJ whole genome shotgun (WGS) entry which is preliminary data.</text>
</comment>
<feature type="non-terminal residue" evidence="2">
    <location>
        <position position="58"/>
    </location>
</feature>
<evidence type="ECO:0000256" key="1">
    <source>
        <dbReference type="SAM" id="MobiDB-lite"/>
    </source>
</evidence>
<feature type="compositionally biased region" description="Basic and acidic residues" evidence="1">
    <location>
        <begin position="19"/>
        <end position="29"/>
    </location>
</feature>
<proteinExistence type="predicted"/>
<name>A0A8T2ND92_9TELE</name>
<evidence type="ECO:0000313" key="2">
    <source>
        <dbReference type="EMBL" id="KAG9335718.1"/>
    </source>
</evidence>
<accession>A0A8T2ND92</accession>
<feature type="region of interest" description="Disordered" evidence="1">
    <location>
        <begin position="1"/>
        <end position="58"/>
    </location>
</feature>
<sequence>MPKNRRTSVRGQAPYARPIKNDRQKDDTLRNGVPEPTIRLNYGDNVGVANKPDTHPRK</sequence>
<reference evidence="2" key="1">
    <citation type="thesis" date="2021" institute="BYU ScholarsArchive" country="Provo, UT, USA">
        <title>Applications of and Algorithms for Genome Assembly and Genomic Analyses with an Emphasis on Marine Teleosts.</title>
        <authorList>
            <person name="Pickett B.D."/>
        </authorList>
    </citation>
    <scope>NUCLEOTIDE SEQUENCE</scope>
    <source>
        <strain evidence="2">HI-2016</strain>
    </source>
</reference>
<protein>
    <submittedName>
        <fullName evidence="2">Uncharacterized protein</fullName>
    </submittedName>
</protein>
<dbReference type="EMBL" id="JAFBMS010000112">
    <property type="protein sequence ID" value="KAG9335718.1"/>
    <property type="molecule type" value="Genomic_DNA"/>
</dbReference>
<dbReference type="AlphaFoldDB" id="A0A8T2ND92"/>
<dbReference type="Proteomes" id="UP000824540">
    <property type="component" value="Unassembled WGS sequence"/>
</dbReference>